<dbReference type="GO" id="GO:0005886">
    <property type="term" value="C:plasma membrane"/>
    <property type="evidence" value="ECO:0007669"/>
    <property type="project" value="TreeGrafter"/>
</dbReference>
<evidence type="ECO:0000256" key="2">
    <source>
        <dbReference type="ARBA" id="ARBA00022692"/>
    </source>
</evidence>
<evidence type="ECO:0000256" key="1">
    <source>
        <dbReference type="ARBA" id="ARBA00004141"/>
    </source>
</evidence>
<dbReference type="InterPro" id="IPR036259">
    <property type="entry name" value="MFS_trans_sf"/>
</dbReference>
<dbReference type="AlphaFoldDB" id="A0A364L9L1"/>
<keyword evidence="3 6" id="KW-1133">Transmembrane helix</keyword>
<feature type="domain" description="Major facilitator superfamily (MFS) profile" evidence="7">
    <location>
        <begin position="37"/>
        <end position="367"/>
    </location>
</feature>
<dbReference type="RefSeq" id="XP_040736977.1">
    <property type="nucleotide sequence ID" value="XM_040881284.1"/>
</dbReference>
<organism evidence="8 9">
    <name type="scientific">Talaromyces amestolkiae</name>
    <dbReference type="NCBI Taxonomy" id="1196081"/>
    <lineage>
        <taxon>Eukaryota</taxon>
        <taxon>Fungi</taxon>
        <taxon>Dikarya</taxon>
        <taxon>Ascomycota</taxon>
        <taxon>Pezizomycotina</taxon>
        <taxon>Eurotiomycetes</taxon>
        <taxon>Eurotiomycetidae</taxon>
        <taxon>Eurotiales</taxon>
        <taxon>Trichocomaceae</taxon>
        <taxon>Talaromyces</taxon>
        <taxon>Talaromyces sect. Talaromyces</taxon>
    </lineage>
</organism>
<dbReference type="OrthoDB" id="440553at2759"/>
<feature type="compositionally biased region" description="Basic and acidic residues" evidence="5">
    <location>
        <begin position="358"/>
        <end position="367"/>
    </location>
</feature>
<keyword evidence="2 6" id="KW-0812">Transmembrane</keyword>
<proteinExistence type="predicted"/>
<dbReference type="Gene3D" id="1.20.1720.10">
    <property type="entry name" value="Multidrug resistance protein D"/>
    <property type="match status" value="1"/>
</dbReference>
<evidence type="ECO:0000256" key="4">
    <source>
        <dbReference type="ARBA" id="ARBA00023136"/>
    </source>
</evidence>
<gene>
    <name evidence="8" type="ORF">BHQ10_008475</name>
</gene>
<protein>
    <recommendedName>
        <fullName evidence="7">Major facilitator superfamily (MFS) profile domain-containing protein</fullName>
    </recommendedName>
</protein>
<keyword evidence="9" id="KW-1185">Reference proteome</keyword>
<dbReference type="GO" id="GO:0022857">
    <property type="term" value="F:transmembrane transporter activity"/>
    <property type="evidence" value="ECO:0007669"/>
    <property type="project" value="InterPro"/>
</dbReference>
<dbReference type="InterPro" id="IPR020846">
    <property type="entry name" value="MFS_dom"/>
</dbReference>
<name>A0A364L9L1_TALAM</name>
<feature type="transmembrane region" description="Helical" evidence="6">
    <location>
        <begin position="129"/>
        <end position="148"/>
    </location>
</feature>
<comment type="subcellular location">
    <subcellularLocation>
        <location evidence="1">Membrane</location>
        <topology evidence="1">Multi-pass membrane protein</topology>
    </subcellularLocation>
</comment>
<dbReference type="Proteomes" id="UP000249363">
    <property type="component" value="Unassembled WGS sequence"/>
</dbReference>
<dbReference type="SUPFAM" id="SSF103473">
    <property type="entry name" value="MFS general substrate transporter"/>
    <property type="match status" value="2"/>
</dbReference>
<dbReference type="PANTHER" id="PTHR23501">
    <property type="entry name" value="MAJOR FACILITATOR SUPERFAMILY"/>
    <property type="match status" value="1"/>
</dbReference>
<evidence type="ECO:0000313" key="8">
    <source>
        <dbReference type="EMBL" id="RAO72463.1"/>
    </source>
</evidence>
<dbReference type="STRING" id="1196081.A0A364L9L1"/>
<feature type="transmembrane region" description="Helical" evidence="6">
    <location>
        <begin position="72"/>
        <end position="90"/>
    </location>
</feature>
<feature type="transmembrane region" description="Helical" evidence="6">
    <location>
        <begin position="197"/>
        <end position="218"/>
    </location>
</feature>
<keyword evidence="4 6" id="KW-0472">Membrane</keyword>
<reference evidence="8 9" key="1">
    <citation type="journal article" date="2017" name="Biotechnol. Biofuels">
        <title>Differential beta-glucosidase expression as a function of carbon source availability in Talaromyces amestolkiae: a genomic and proteomic approach.</title>
        <authorList>
            <person name="de Eugenio L.I."/>
            <person name="Mendez-Liter J.A."/>
            <person name="Nieto-Dominguez M."/>
            <person name="Alonso L."/>
            <person name="Gil-Munoz J."/>
            <person name="Barriuso J."/>
            <person name="Prieto A."/>
            <person name="Martinez M.J."/>
        </authorList>
    </citation>
    <scope>NUCLEOTIDE SEQUENCE [LARGE SCALE GENOMIC DNA]</scope>
    <source>
        <strain evidence="8 9">CIB</strain>
    </source>
</reference>
<feature type="region of interest" description="Disordered" evidence="5">
    <location>
        <begin position="343"/>
        <end position="367"/>
    </location>
</feature>
<evidence type="ECO:0000256" key="3">
    <source>
        <dbReference type="ARBA" id="ARBA00022989"/>
    </source>
</evidence>
<dbReference type="PROSITE" id="PS50850">
    <property type="entry name" value="MFS"/>
    <property type="match status" value="1"/>
</dbReference>
<dbReference type="PANTHER" id="PTHR23501:SF43">
    <property type="entry name" value="MULTIDRUG TRANSPORTER, PUTATIVE (AFU_ORTHOLOGUE AFUA_6G03040)-RELATED"/>
    <property type="match status" value="1"/>
</dbReference>
<accession>A0A364L9L1</accession>
<dbReference type="Pfam" id="PF07690">
    <property type="entry name" value="MFS_1"/>
    <property type="match status" value="1"/>
</dbReference>
<dbReference type="EMBL" id="MIKG01000019">
    <property type="protein sequence ID" value="RAO72463.1"/>
    <property type="molecule type" value="Genomic_DNA"/>
</dbReference>
<evidence type="ECO:0000313" key="9">
    <source>
        <dbReference type="Proteomes" id="UP000249363"/>
    </source>
</evidence>
<feature type="transmembrane region" description="Helical" evidence="6">
    <location>
        <begin position="39"/>
        <end position="60"/>
    </location>
</feature>
<evidence type="ECO:0000259" key="7">
    <source>
        <dbReference type="PROSITE" id="PS50850"/>
    </source>
</evidence>
<evidence type="ECO:0000256" key="6">
    <source>
        <dbReference type="SAM" id="Phobius"/>
    </source>
</evidence>
<feature type="transmembrane region" description="Helical" evidence="6">
    <location>
        <begin position="239"/>
        <end position="258"/>
    </location>
</feature>
<feature type="region of interest" description="Disordered" evidence="5">
    <location>
        <begin position="1"/>
        <end position="24"/>
    </location>
</feature>
<feature type="transmembrane region" description="Helical" evidence="6">
    <location>
        <begin position="102"/>
        <end position="123"/>
    </location>
</feature>
<comment type="caution">
    <text evidence="8">The sequence shown here is derived from an EMBL/GenBank/DDBJ whole genome shotgun (WGS) entry which is preliminary data.</text>
</comment>
<dbReference type="InterPro" id="IPR011701">
    <property type="entry name" value="MFS"/>
</dbReference>
<evidence type="ECO:0000256" key="5">
    <source>
        <dbReference type="SAM" id="MobiDB-lite"/>
    </source>
</evidence>
<feature type="transmembrane region" description="Helical" evidence="6">
    <location>
        <begin position="157"/>
        <end position="177"/>
    </location>
</feature>
<dbReference type="GeneID" id="63797689"/>
<sequence length="367" mass="38993">MAVEKSSMTVADEQNGHQQQQQAPPGVHLNGWRLYLVQFSLYLGLILSIMDSSAVSTALVTIGDHFNDFTRIQWVVLAYMLTYTGFALTFSRMSDVIGRKWATITALVFIGAFSTGCGCAQTIEQLIAFRALQGVGGAGLYSMAFIVLPEVTPPNKITVMSGLIGGVTIVSAVFLILLGNGLFHTVGPSHSIPAKTYGFEAIMGLGFGMIFSTTTVLIKLHAEREDAASAQGLMSQGRILGGNLGLAIATIVLNQQLISDLSGIVPSDVLNNLRHSLLAMASLTAQEAEVVRQAFADAFKTQLVINMGIAGAALVFSICTWERHPTTFAQVLQRLADEEDASASASTAMVQGGESEGVDERPTTATT</sequence>
<feature type="transmembrane region" description="Helical" evidence="6">
    <location>
        <begin position="303"/>
        <end position="321"/>
    </location>
</feature>